<accession>A0A0P0WP21</accession>
<organism evidence="2 3">
    <name type="scientific">Oryza sativa subsp. japonica</name>
    <name type="common">Rice</name>
    <dbReference type="NCBI Taxonomy" id="39947"/>
    <lineage>
        <taxon>Eukaryota</taxon>
        <taxon>Viridiplantae</taxon>
        <taxon>Streptophyta</taxon>
        <taxon>Embryophyta</taxon>
        <taxon>Tracheophyta</taxon>
        <taxon>Spermatophyta</taxon>
        <taxon>Magnoliopsida</taxon>
        <taxon>Liliopsida</taxon>
        <taxon>Poales</taxon>
        <taxon>Poaceae</taxon>
        <taxon>BOP clade</taxon>
        <taxon>Oryzoideae</taxon>
        <taxon>Oryzeae</taxon>
        <taxon>Oryzinae</taxon>
        <taxon>Oryza</taxon>
        <taxon>Oryza sativa</taxon>
    </lineage>
</organism>
<gene>
    <name evidence="2" type="ordered locus">Os05g0490200</name>
    <name evidence="2" type="ORF">OSNPB_050490200</name>
</gene>
<keyword evidence="3" id="KW-1185">Reference proteome</keyword>
<evidence type="ECO:0000313" key="3">
    <source>
        <dbReference type="Proteomes" id="UP000059680"/>
    </source>
</evidence>
<dbReference type="Proteomes" id="UP000059680">
    <property type="component" value="Chromosome 5"/>
</dbReference>
<sequence length="56" mass="6747">SYCYLHSQFSVTEHFRDGNIRPKPQPGVFFFYDFSPIKVVTMERNSYVVMFIFLFL</sequence>
<proteinExistence type="predicted"/>
<dbReference type="Gramene" id="Os05t0490200-03">
    <property type="protein sequence ID" value="Os05t0490200-03"/>
    <property type="gene ID" value="Os05g0490200"/>
</dbReference>
<protein>
    <submittedName>
        <fullName evidence="2">Os05g0490200 protein</fullName>
    </submittedName>
</protein>
<name>A0A0P0WP21_ORYSJ</name>
<reference evidence="3" key="1">
    <citation type="journal article" date="2005" name="Nature">
        <title>The map-based sequence of the rice genome.</title>
        <authorList>
            <consortium name="International rice genome sequencing project (IRGSP)"/>
            <person name="Matsumoto T."/>
            <person name="Wu J."/>
            <person name="Kanamori H."/>
            <person name="Katayose Y."/>
            <person name="Fujisawa M."/>
            <person name="Namiki N."/>
            <person name="Mizuno H."/>
            <person name="Yamamoto K."/>
            <person name="Antonio B.A."/>
            <person name="Baba T."/>
            <person name="Sakata K."/>
            <person name="Nagamura Y."/>
            <person name="Aoki H."/>
            <person name="Arikawa K."/>
            <person name="Arita K."/>
            <person name="Bito T."/>
            <person name="Chiden Y."/>
            <person name="Fujitsuka N."/>
            <person name="Fukunaka R."/>
            <person name="Hamada M."/>
            <person name="Harada C."/>
            <person name="Hayashi A."/>
            <person name="Hijishita S."/>
            <person name="Honda M."/>
            <person name="Hosokawa S."/>
            <person name="Ichikawa Y."/>
            <person name="Idonuma A."/>
            <person name="Iijima M."/>
            <person name="Ikeda M."/>
            <person name="Ikeno M."/>
            <person name="Ito K."/>
            <person name="Ito S."/>
            <person name="Ito T."/>
            <person name="Ito Y."/>
            <person name="Ito Y."/>
            <person name="Iwabuchi A."/>
            <person name="Kamiya K."/>
            <person name="Karasawa W."/>
            <person name="Kurita K."/>
            <person name="Katagiri S."/>
            <person name="Kikuta A."/>
            <person name="Kobayashi H."/>
            <person name="Kobayashi N."/>
            <person name="Machita K."/>
            <person name="Maehara T."/>
            <person name="Masukawa M."/>
            <person name="Mizubayashi T."/>
            <person name="Mukai Y."/>
            <person name="Nagasaki H."/>
            <person name="Nagata Y."/>
            <person name="Naito S."/>
            <person name="Nakashima M."/>
            <person name="Nakama Y."/>
            <person name="Nakamichi Y."/>
            <person name="Nakamura M."/>
            <person name="Meguro A."/>
            <person name="Negishi M."/>
            <person name="Ohta I."/>
            <person name="Ohta T."/>
            <person name="Okamoto M."/>
            <person name="Ono N."/>
            <person name="Saji S."/>
            <person name="Sakaguchi M."/>
            <person name="Sakai K."/>
            <person name="Shibata M."/>
            <person name="Shimokawa T."/>
            <person name="Song J."/>
            <person name="Takazaki Y."/>
            <person name="Terasawa K."/>
            <person name="Tsugane M."/>
            <person name="Tsuji K."/>
            <person name="Ueda S."/>
            <person name="Waki K."/>
            <person name="Yamagata H."/>
            <person name="Yamamoto M."/>
            <person name="Yamamoto S."/>
            <person name="Yamane H."/>
            <person name="Yoshiki S."/>
            <person name="Yoshihara R."/>
            <person name="Yukawa K."/>
            <person name="Zhong H."/>
            <person name="Yano M."/>
            <person name="Yuan Q."/>
            <person name="Ouyang S."/>
            <person name="Liu J."/>
            <person name="Jones K.M."/>
            <person name="Gansberger K."/>
            <person name="Moffat K."/>
            <person name="Hill J."/>
            <person name="Bera J."/>
            <person name="Fadrosh D."/>
            <person name="Jin S."/>
            <person name="Johri S."/>
            <person name="Kim M."/>
            <person name="Overton L."/>
            <person name="Reardon M."/>
            <person name="Tsitrin T."/>
            <person name="Vuong H."/>
            <person name="Weaver B."/>
            <person name="Ciecko A."/>
            <person name="Tallon L."/>
            <person name="Jackson J."/>
            <person name="Pai G."/>
            <person name="Aken S.V."/>
            <person name="Utterback T."/>
            <person name="Reidmuller S."/>
            <person name="Feldblyum T."/>
            <person name="Hsiao J."/>
            <person name="Zismann V."/>
            <person name="Iobst S."/>
            <person name="de Vazeille A.R."/>
            <person name="Buell C.R."/>
            <person name="Ying K."/>
            <person name="Li Y."/>
            <person name="Lu T."/>
            <person name="Huang Y."/>
            <person name="Zhao Q."/>
            <person name="Feng Q."/>
            <person name="Zhang L."/>
            <person name="Zhu J."/>
            <person name="Weng Q."/>
            <person name="Mu J."/>
            <person name="Lu Y."/>
            <person name="Fan D."/>
            <person name="Liu Y."/>
            <person name="Guan J."/>
            <person name="Zhang Y."/>
            <person name="Yu S."/>
            <person name="Liu X."/>
            <person name="Zhang Y."/>
            <person name="Hong G."/>
            <person name="Han B."/>
            <person name="Choisne N."/>
            <person name="Demange N."/>
            <person name="Orjeda G."/>
            <person name="Samain S."/>
            <person name="Cattolico L."/>
            <person name="Pelletier E."/>
            <person name="Couloux A."/>
            <person name="Segurens B."/>
            <person name="Wincker P."/>
            <person name="D'Hont A."/>
            <person name="Scarpelli C."/>
            <person name="Weissenbach J."/>
            <person name="Salanoubat M."/>
            <person name="Quetier F."/>
            <person name="Yu Y."/>
            <person name="Kim H.R."/>
            <person name="Rambo T."/>
            <person name="Currie J."/>
            <person name="Collura K."/>
            <person name="Luo M."/>
            <person name="Yang T."/>
            <person name="Ammiraju J.S.S."/>
            <person name="Engler F."/>
            <person name="Soderlund C."/>
            <person name="Wing R.A."/>
            <person name="Palmer L.E."/>
            <person name="de la Bastide M."/>
            <person name="Spiegel L."/>
            <person name="Nascimento L."/>
            <person name="Zutavern T."/>
            <person name="O'Shaughnessy A."/>
            <person name="Dike S."/>
            <person name="Dedhia N."/>
            <person name="Preston R."/>
            <person name="Balija V."/>
            <person name="McCombie W.R."/>
            <person name="Chow T."/>
            <person name="Chen H."/>
            <person name="Chung M."/>
            <person name="Chen C."/>
            <person name="Shaw J."/>
            <person name="Wu H."/>
            <person name="Hsiao K."/>
            <person name="Chao Y."/>
            <person name="Chu M."/>
            <person name="Cheng C."/>
            <person name="Hour A."/>
            <person name="Lee P."/>
            <person name="Lin S."/>
            <person name="Lin Y."/>
            <person name="Liou J."/>
            <person name="Liu S."/>
            <person name="Hsing Y."/>
            <person name="Raghuvanshi S."/>
            <person name="Mohanty A."/>
            <person name="Bharti A.K."/>
            <person name="Gaur A."/>
            <person name="Gupta V."/>
            <person name="Kumar D."/>
            <person name="Ravi V."/>
            <person name="Vij S."/>
            <person name="Kapur A."/>
            <person name="Khurana P."/>
            <person name="Khurana P."/>
            <person name="Khurana J.P."/>
            <person name="Tyagi A.K."/>
            <person name="Gaikwad K."/>
            <person name="Singh A."/>
            <person name="Dalal V."/>
            <person name="Srivastava S."/>
            <person name="Dixit A."/>
            <person name="Pal A.K."/>
            <person name="Ghazi I.A."/>
            <person name="Yadav M."/>
            <person name="Pandit A."/>
            <person name="Bhargava A."/>
            <person name="Sureshbabu K."/>
            <person name="Batra K."/>
            <person name="Sharma T.R."/>
            <person name="Mohapatra T."/>
            <person name="Singh N.K."/>
            <person name="Messing J."/>
            <person name="Nelson A.B."/>
            <person name="Fuks G."/>
            <person name="Kavchok S."/>
            <person name="Keizer G."/>
            <person name="Linton E."/>
            <person name="Llaca V."/>
            <person name="Song R."/>
            <person name="Tanyolac B."/>
            <person name="Young S."/>
            <person name="Ho-Il K."/>
            <person name="Hahn J.H."/>
            <person name="Sangsakoo G."/>
            <person name="Vanavichit A."/>
            <person name="de Mattos Luiz.A.T."/>
            <person name="Zimmer P.D."/>
            <person name="Malone G."/>
            <person name="Dellagostin O."/>
            <person name="de Oliveira A.C."/>
            <person name="Bevan M."/>
            <person name="Bancroft I."/>
            <person name="Minx P."/>
            <person name="Cordum H."/>
            <person name="Wilson R."/>
            <person name="Cheng Z."/>
            <person name="Jin W."/>
            <person name="Jiang J."/>
            <person name="Leong S.A."/>
            <person name="Iwama H."/>
            <person name="Gojobori T."/>
            <person name="Itoh T."/>
            <person name="Niimura Y."/>
            <person name="Fujii Y."/>
            <person name="Habara T."/>
            <person name="Sakai H."/>
            <person name="Sato Y."/>
            <person name="Wilson G."/>
            <person name="Kumar K."/>
            <person name="McCouch S."/>
            <person name="Juretic N."/>
            <person name="Hoen D."/>
            <person name="Wright S."/>
            <person name="Bruskiewich R."/>
            <person name="Bureau T."/>
            <person name="Miyao A."/>
            <person name="Hirochika H."/>
            <person name="Nishikawa T."/>
            <person name="Kadowaki K."/>
            <person name="Sugiura M."/>
            <person name="Burr B."/>
            <person name="Sasaki T."/>
        </authorList>
    </citation>
    <scope>NUCLEOTIDE SEQUENCE [LARGE SCALE GENOMIC DNA]</scope>
    <source>
        <strain evidence="3">cv. Nipponbare</strain>
    </source>
</reference>
<dbReference type="AlphaFoldDB" id="A0A0P0WP21"/>
<dbReference type="Pfam" id="PF07970">
    <property type="entry name" value="COPIIcoated_ERV"/>
    <property type="match status" value="1"/>
</dbReference>
<reference evidence="2 3" key="3">
    <citation type="journal article" date="2013" name="Rice">
        <title>Improvement of the Oryza sativa Nipponbare reference genome using next generation sequence and optical map data.</title>
        <authorList>
            <person name="Kawahara Y."/>
            <person name="de la Bastide M."/>
            <person name="Hamilton J.P."/>
            <person name="Kanamori H."/>
            <person name="McCombie W.R."/>
            <person name="Ouyang S."/>
            <person name="Schwartz D.C."/>
            <person name="Tanaka T."/>
            <person name="Wu J."/>
            <person name="Zhou S."/>
            <person name="Childs K.L."/>
            <person name="Davidson R.M."/>
            <person name="Lin H."/>
            <person name="Quesada-Ocampo L."/>
            <person name="Vaillancourt B."/>
            <person name="Sakai H."/>
            <person name="Lee S.S."/>
            <person name="Kim J."/>
            <person name="Numa H."/>
            <person name="Itoh T."/>
            <person name="Buell C.R."/>
            <person name="Matsumoto T."/>
        </authorList>
    </citation>
    <scope>NUCLEOTIDE SEQUENCE [LARGE SCALE GENOMIC DNA]</scope>
    <source>
        <strain evidence="3">cv. Nipponbare</strain>
    </source>
</reference>
<dbReference type="ExpressionAtlas" id="A0A0P0WP21">
    <property type="expression patterns" value="baseline and differential"/>
</dbReference>
<feature type="non-terminal residue" evidence="2">
    <location>
        <position position="1"/>
    </location>
</feature>
<feature type="domain" description="Endoplasmic reticulum vesicle transporter C-terminal" evidence="1">
    <location>
        <begin position="7"/>
        <end position="52"/>
    </location>
</feature>
<reference evidence="2 3" key="2">
    <citation type="journal article" date="2013" name="Plant Cell Physiol.">
        <title>Rice Annotation Project Database (RAP-DB): an integrative and interactive database for rice genomics.</title>
        <authorList>
            <person name="Sakai H."/>
            <person name="Lee S.S."/>
            <person name="Tanaka T."/>
            <person name="Numa H."/>
            <person name="Kim J."/>
            <person name="Kawahara Y."/>
            <person name="Wakimoto H."/>
            <person name="Yang C.C."/>
            <person name="Iwamoto M."/>
            <person name="Abe T."/>
            <person name="Yamada Y."/>
            <person name="Muto A."/>
            <person name="Inokuchi H."/>
            <person name="Ikemura T."/>
            <person name="Matsumoto T."/>
            <person name="Sasaki T."/>
            <person name="Itoh T."/>
        </authorList>
    </citation>
    <scope>NUCLEOTIDE SEQUENCE [LARGE SCALE GENOMIC DNA]</scope>
    <source>
        <strain evidence="3">cv. Nipponbare</strain>
    </source>
</reference>
<dbReference type="EMBL" id="AP014961">
    <property type="protein sequence ID" value="BAS94652.1"/>
    <property type="molecule type" value="Genomic_DNA"/>
</dbReference>
<dbReference type="InterPro" id="IPR012936">
    <property type="entry name" value="Erv_C"/>
</dbReference>
<evidence type="ECO:0000313" key="2">
    <source>
        <dbReference type="EMBL" id="BAS94652.1"/>
    </source>
</evidence>
<evidence type="ECO:0000259" key="1">
    <source>
        <dbReference type="Pfam" id="PF07970"/>
    </source>
</evidence>